<evidence type="ECO:0000313" key="2">
    <source>
        <dbReference type="Proteomes" id="UP000838686"/>
    </source>
</evidence>
<name>A0ABN8GKI8_9BACL</name>
<protein>
    <submittedName>
        <fullName evidence="1">Uncharacterized protein</fullName>
    </submittedName>
</protein>
<reference evidence="1" key="1">
    <citation type="submission" date="2022-01" db="EMBL/GenBank/DDBJ databases">
        <authorList>
            <person name="Criscuolo A."/>
        </authorList>
    </citation>
    <scope>NUCLEOTIDE SEQUENCE</scope>
    <source>
        <strain evidence="1">CIP111893</strain>
    </source>
</reference>
<organism evidence="1 2">
    <name type="scientific">Paenibacillus plantiphilus</name>
    <dbReference type="NCBI Taxonomy" id="2905650"/>
    <lineage>
        <taxon>Bacteria</taxon>
        <taxon>Bacillati</taxon>
        <taxon>Bacillota</taxon>
        <taxon>Bacilli</taxon>
        <taxon>Bacillales</taxon>
        <taxon>Paenibacillaceae</taxon>
        <taxon>Paenibacillus</taxon>
    </lineage>
</organism>
<keyword evidence="2" id="KW-1185">Reference proteome</keyword>
<proteinExistence type="predicted"/>
<dbReference type="EMBL" id="CAKMMF010000019">
    <property type="protein sequence ID" value="CAH1211428.1"/>
    <property type="molecule type" value="Genomic_DNA"/>
</dbReference>
<evidence type="ECO:0000313" key="1">
    <source>
        <dbReference type="EMBL" id="CAH1211428.1"/>
    </source>
</evidence>
<comment type="caution">
    <text evidence="1">The sequence shown here is derived from an EMBL/GenBank/DDBJ whole genome shotgun (WGS) entry which is preliminary data.</text>
</comment>
<accession>A0ABN8GKI8</accession>
<dbReference type="RefSeq" id="WP_236343733.1">
    <property type="nucleotide sequence ID" value="NZ_CAKMMF010000019.1"/>
</dbReference>
<dbReference type="Proteomes" id="UP000838686">
    <property type="component" value="Unassembled WGS sequence"/>
</dbReference>
<sequence length="126" mass="14305">MSKRYITELPIHSFTPFQVPEFEFPIAQIELRAIRSGKSIEFEIEIGWGKPMIADLGEMEIVLRKHTAQGQEIFRSYEMCHQNAVSLLEHTEPGTETAAEAYVLLVRSADSKAYLTGPIRLIAIVR</sequence>
<gene>
    <name evidence="1" type="ORF">PAECIP111893_03401</name>
</gene>